<dbReference type="EMBL" id="VTPC01003162">
    <property type="protein sequence ID" value="KAF2898939.1"/>
    <property type="molecule type" value="Genomic_DNA"/>
</dbReference>
<dbReference type="Pfam" id="PF07289">
    <property type="entry name" value="BBL5"/>
    <property type="match status" value="1"/>
</dbReference>
<comment type="caution">
    <text evidence="11">The sequence shown here is derived from an EMBL/GenBank/DDBJ whole genome shotgun (WGS) entry which is preliminary data.</text>
</comment>
<evidence type="ECO:0000256" key="7">
    <source>
        <dbReference type="ARBA" id="ARBA00023136"/>
    </source>
</evidence>
<evidence type="ECO:0000256" key="9">
    <source>
        <dbReference type="ARBA" id="ARBA00023273"/>
    </source>
</evidence>
<evidence type="ECO:0000256" key="1">
    <source>
        <dbReference type="ARBA" id="ARBA00004309"/>
    </source>
</evidence>
<dbReference type="InterPro" id="IPR006606">
    <property type="entry name" value="BBL5"/>
</dbReference>
<evidence type="ECO:0000259" key="10">
    <source>
        <dbReference type="SMART" id="SM00683"/>
    </source>
</evidence>
<protein>
    <recommendedName>
        <fullName evidence="10">BBSome complex member BBS5 PH domain-containing protein</fullName>
    </recommendedName>
</protein>
<keyword evidence="7" id="KW-0472">Membrane</keyword>
<proteinExistence type="inferred from homology"/>
<evidence type="ECO:0000256" key="8">
    <source>
        <dbReference type="ARBA" id="ARBA00023212"/>
    </source>
</evidence>
<evidence type="ECO:0000256" key="2">
    <source>
        <dbReference type="ARBA" id="ARBA00004607"/>
    </source>
</evidence>
<feature type="domain" description="BBSome complex member BBS5 PH" evidence="10">
    <location>
        <begin position="165"/>
        <end position="219"/>
    </location>
</feature>
<evidence type="ECO:0000256" key="5">
    <source>
        <dbReference type="ARBA" id="ARBA00022490"/>
    </source>
</evidence>
<comment type="similarity">
    <text evidence="3">Belongs to the BBS5 family.</text>
</comment>
<sequence>MEDDVAAAVDAYTDDTVGGAECCPKDREMHLISGEKIIDRLDNIEDTKGNGGDRGRLIITNLRVLWHSVANPRISLSIGYSSIITVNTKIVNSKLRGTTQALYMMTSSNGTRFEFIFTNLVPGNMRHFTSVTGVHKAYVSSKPYRELKLRGAVVHNKQLKILPLEQVFTTLHGVWNLSSDQGSPGTFFITNVRIVWFADMNEGFNISLPYLQIESIKVRESKFGKALVIVCNELSGGYILGFRIDPEEKLHLTYKEMSSLYSIYAANPIYGVEYKWRSNKEDEKSPAIITDDIEFEEIEEPRSEMSNTLTAYMADEGHAKDRPAVYSNDLGLAIESVKDGFTIQKLWEVIPS</sequence>
<dbReference type="PANTHER" id="PTHR21351">
    <property type="entry name" value="BARDET-BIEDL SYNDROME PROTEIN 5"/>
    <property type="match status" value="1"/>
</dbReference>
<dbReference type="PIRSF" id="PIRSF010072">
    <property type="entry name" value="DUF1448"/>
    <property type="match status" value="1"/>
</dbReference>
<keyword evidence="8" id="KW-0206">Cytoskeleton</keyword>
<dbReference type="InterPro" id="IPR014003">
    <property type="entry name" value="BBS5_PH"/>
</dbReference>
<keyword evidence="9" id="KW-0966">Cell projection</keyword>
<evidence type="ECO:0000256" key="6">
    <source>
        <dbReference type="ARBA" id="ARBA00023069"/>
    </source>
</evidence>
<dbReference type="GO" id="GO:0060271">
    <property type="term" value="P:cilium assembly"/>
    <property type="evidence" value="ECO:0007669"/>
    <property type="project" value="TreeGrafter"/>
</dbReference>
<reference evidence="11" key="1">
    <citation type="submission" date="2019-08" db="EMBL/GenBank/DDBJ databases">
        <title>The genome of the North American firefly Photinus pyralis.</title>
        <authorList>
            <consortium name="Photinus pyralis genome working group"/>
            <person name="Fallon T.R."/>
            <person name="Sander Lower S.E."/>
            <person name="Weng J.-K."/>
        </authorList>
    </citation>
    <scope>NUCLEOTIDE SEQUENCE</scope>
    <source>
        <strain evidence="11">TRF0915ILg1</strain>
        <tissue evidence="11">Whole body</tissue>
    </source>
</reference>
<keyword evidence="12" id="KW-1185">Reference proteome</keyword>
<dbReference type="SMART" id="SM00683">
    <property type="entry name" value="DM16"/>
    <property type="match status" value="2"/>
</dbReference>
<comment type="subcellular location">
    <subcellularLocation>
        <location evidence="1">Cell projection</location>
        <location evidence="1">Cilium membrane</location>
    </subcellularLocation>
    <subcellularLocation>
        <location evidence="2">Cytoplasm</location>
        <location evidence="2">Cytoskeleton</location>
        <location evidence="2">Microtubule organizing center</location>
        <location evidence="2">Centrosome</location>
        <location evidence="2">Centriolar satellite</location>
    </subcellularLocation>
</comment>
<dbReference type="GO" id="GO:0036064">
    <property type="term" value="C:ciliary basal body"/>
    <property type="evidence" value="ECO:0007669"/>
    <property type="project" value="TreeGrafter"/>
</dbReference>
<accession>A0A8K0D6V6</accession>
<dbReference type="Proteomes" id="UP000801492">
    <property type="component" value="Unassembled WGS sequence"/>
</dbReference>
<keyword evidence="4" id="KW-1003">Cell membrane</keyword>
<dbReference type="OrthoDB" id="10261999at2759"/>
<dbReference type="GO" id="GO:0032266">
    <property type="term" value="F:phosphatidylinositol-3-phosphate binding"/>
    <property type="evidence" value="ECO:0007669"/>
    <property type="project" value="TreeGrafter"/>
</dbReference>
<dbReference type="GO" id="GO:0034464">
    <property type="term" value="C:BBSome"/>
    <property type="evidence" value="ECO:0007669"/>
    <property type="project" value="InterPro"/>
</dbReference>
<feature type="domain" description="BBSome complex member BBS5 PH" evidence="10">
    <location>
        <begin position="35"/>
        <end position="89"/>
    </location>
</feature>
<dbReference type="AlphaFoldDB" id="A0A8K0D6V6"/>
<evidence type="ECO:0000313" key="12">
    <source>
        <dbReference type="Proteomes" id="UP000801492"/>
    </source>
</evidence>
<dbReference type="GO" id="GO:0060170">
    <property type="term" value="C:ciliary membrane"/>
    <property type="evidence" value="ECO:0007669"/>
    <property type="project" value="UniProtKB-SubCell"/>
</dbReference>
<evidence type="ECO:0000256" key="4">
    <source>
        <dbReference type="ARBA" id="ARBA00022475"/>
    </source>
</evidence>
<organism evidence="11 12">
    <name type="scientific">Ignelater luminosus</name>
    <name type="common">Cucubano</name>
    <name type="synonym">Pyrophorus luminosus</name>
    <dbReference type="NCBI Taxonomy" id="2038154"/>
    <lineage>
        <taxon>Eukaryota</taxon>
        <taxon>Metazoa</taxon>
        <taxon>Ecdysozoa</taxon>
        <taxon>Arthropoda</taxon>
        <taxon>Hexapoda</taxon>
        <taxon>Insecta</taxon>
        <taxon>Pterygota</taxon>
        <taxon>Neoptera</taxon>
        <taxon>Endopterygota</taxon>
        <taxon>Coleoptera</taxon>
        <taxon>Polyphaga</taxon>
        <taxon>Elateriformia</taxon>
        <taxon>Elateroidea</taxon>
        <taxon>Elateridae</taxon>
        <taxon>Agrypninae</taxon>
        <taxon>Pyrophorini</taxon>
        <taxon>Ignelater</taxon>
    </lineage>
</organism>
<evidence type="ECO:0000313" key="11">
    <source>
        <dbReference type="EMBL" id="KAF2898939.1"/>
    </source>
</evidence>
<name>A0A8K0D6V6_IGNLU</name>
<evidence type="ECO:0000256" key="3">
    <source>
        <dbReference type="ARBA" id="ARBA00005822"/>
    </source>
</evidence>
<keyword evidence="5" id="KW-0963">Cytoplasm</keyword>
<dbReference type="PANTHER" id="PTHR21351:SF0">
    <property type="entry name" value="BARDET-BIEDL SYNDROME 5 PROTEIN"/>
    <property type="match status" value="1"/>
</dbReference>
<dbReference type="InterPro" id="IPR030804">
    <property type="entry name" value="BBS5/fem-3"/>
</dbReference>
<keyword evidence="6" id="KW-0969">Cilium</keyword>
<dbReference type="GO" id="GO:0034451">
    <property type="term" value="C:centriolar satellite"/>
    <property type="evidence" value="ECO:0007669"/>
    <property type="project" value="UniProtKB-SubCell"/>
</dbReference>
<gene>
    <name evidence="11" type="ORF">ILUMI_07237</name>
</gene>